<protein>
    <recommendedName>
        <fullName evidence="3">Dihydrodipicolinate reductase N-terminal domain-containing protein</fullName>
    </recommendedName>
</protein>
<dbReference type="Pfam" id="PF01113">
    <property type="entry name" value="DapB_N"/>
    <property type="match status" value="1"/>
</dbReference>
<proteinExistence type="predicted"/>
<evidence type="ECO:0000256" key="2">
    <source>
        <dbReference type="ARBA" id="ARBA00023002"/>
    </source>
</evidence>
<dbReference type="GO" id="GO:0008839">
    <property type="term" value="F:4-hydroxy-tetrahydrodipicolinate reductase"/>
    <property type="evidence" value="ECO:0007669"/>
    <property type="project" value="InterPro"/>
</dbReference>
<dbReference type="SUPFAM" id="SSF51735">
    <property type="entry name" value="NAD(P)-binding Rossmann-fold domains"/>
    <property type="match status" value="1"/>
</dbReference>
<organism evidence="4">
    <name type="scientific">marine metagenome</name>
    <dbReference type="NCBI Taxonomy" id="408172"/>
    <lineage>
        <taxon>unclassified sequences</taxon>
        <taxon>metagenomes</taxon>
        <taxon>ecological metagenomes</taxon>
    </lineage>
</organism>
<dbReference type="InterPro" id="IPR036291">
    <property type="entry name" value="NAD(P)-bd_dom_sf"/>
</dbReference>
<gene>
    <name evidence="4" type="ORF">METZ01_LOCUS116732</name>
</gene>
<dbReference type="Gene3D" id="3.40.50.720">
    <property type="entry name" value="NAD(P)-binding Rossmann-like Domain"/>
    <property type="match status" value="1"/>
</dbReference>
<sequence length="98" mass="10657">MGRIVEQEALAKAHDLVARINLAHGSKGVTSEALCDADVAIEFSVHSAIIQNIRELARAGLDAVIDSTRWHAEPGRTTTATENAWTGLIYEPNFSLSW</sequence>
<feature type="domain" description="Dihydrodipicolinate reductase N-terminal" evidence="3">
    <location>
        <begin position="29"/>
        <end position="94"/>
    </location>
</feature>
<evidence type="ECO:0000313" key="4">
    <source>
        <dbReference type="EMBL" id="SVA63878.1"/>
    </source>
</evidence>
<dbReference type="AlphaFoldDB" id="A0A381XGM5"/>
<evidence type="ECO:0000256" key="1">
    <source>
        <dbReference type="ARBA" id="ARBA00022857"/>
    </source>
</evidence>
<keyword evidence="1" id="KW-0521">NADP</keyword>
<name>A0A381XGM5_9ZZZZ</name>
<dbReference type="EMBL" id="UINC01015109">
    <property type="protein sequence ID" value="SVA63878.1"/>
    <property type="molecule type" value="Genomic_DNA"/>
</dbReference>
<reference evidence="4" key="1">
    <citation type="submission" date="2018-05" db="EMBL/GenBank/DDBJ databases">
        <authorList>
            <person name="Lanie J.A."/>
            <person name="Ng W.-L."/>
            <person name="Kazmierczak K.M."/>
            <person name="Andrzejewski T.M."/>
            <person name="Davidsen T.M."/>
            <person name="Wayne K.J."/>
            <person name="Tettelin H."/>
            <person name="Glass J.I."/>
            <person name="Rusch D."/>
            <person name="Podicherti R."/>
            <person name="Tsui H.-C.T."/>
            <person name="Winkler M.E."/>
        </authorList>
    </citation>
    <scope>NUCLEOTIDE SEQUENCE</scope>
</reference>
<evidence type="ECO:0000259" key="3">
    <source>
        <dbReference type="Pfam" id="PF01113"/>
    </source>
</evidence>
<dbReference type="GO" id="GO:0009089">
    <property type="term" value="P:lysine biosynthetic process via diaminopimelate"/>
    <property type="evidence" value="ECO:0007669"/>
    <property type="project" value="InterPro"/>
</dbReference>
<keyword evidence="2" id="KW-0560">Oxidoreductase</keyword>
<accession>A0A381XGM5</accession>
<dbReference type="InterPro" id="IPR000846">
    <property type="entry name" value="DapB_N"/>
</dbReference>